<reference evidence="9" key="2">
    <citation type="submission" date="2020-05" db="EMBL/GenBank/DDBJ databases">
        <authorList>
            <person name="Kim H.-S."/>
            <person name="Proctor R.H."/>
            <person name="Brown D.W."/>
        </authorList>
    </citation>
    <scope>NUCLEOTIDE SEQUENCE</scope>
    <source>
        <strain evidence="9">NRRL 45417</strain>
    </source>
</reference>
<evidence type="ECO:0000256" key="5">
    <source>
        <dbReference type="ARBA" id="ARBA00023180"/>
    </source>
</evidence>
<feature type="transmembrane region" description="Helical" evidence="7">
    <location>
        <begin position="128"/>
        <end position="146"/>
    </location>
</feature>
<evidence type="ECO:0000256" key="4">
    <source>
        <dbReference type="ARBA" id="ARBA00023136"/>
    </source>
</evidence>
<feature type="transmembrane region" description="Helical" evidence="7">
    <location>
        <begin position="105"/>
        <end position="121"/>
    </location>
</feature>
<gene>
    <name evidence="9" type="ORF">FGADI_5815</name>
</gene>
<keyword evidence="5" id="KW-0325">Glycoprotein</keyword>
<protein>
    <recommendedName>
        <fullName evidence="8">Major facilitator superfamily (MFS) profile domain-containing protein</fullName>
    </recommendedName>
</protein>
<accession>A0A8H4T970</accession>
<dbReference type="GO" id="GO:0022857">
    <property type="term" value="F:transmembrane transporter activity"/>
    <property type="evidence" value="ECO:0007669"/>
    <property type="project" value="InterPro"/>
</dbReference>
<evidence type="ECO:0000313" key="10">
    <source>
        <dbReference type="Proteomes" id="UP000604273"/>
    </source>
</evidence>
<feature type="transmembrane region" description="Helical" evidence="7">
    <location>
        <begin position="470"/>
        <end position="489"/>
    </location>
</feature>
<dbReference type="AlphaFoldDB" id="A0A8H4T970"/>
<keyword evidence="3 7" id="KW-1133">Transmembrane helix</keyword>
<feature type="transmembrane region" description="Helical" evidence="7">
    <location>
        <begin position="432"/>
        <end position="458"/>
    </location>
</feature>
<dbReference type="SUPFAM" id="SSF103473">
    <property type="entry name" value="MFS general substrate transporter"/>
    <property type="match status" value="1"/>
</dbReference>
<evidence type="ECO:0000256" key="6">
    <source>
        <dbReference type="SAM" id="MobiDB-lite"/>
    </source>
</evidence>
<dbReference type="PANTHER" id="PTHR23502">
    <property type="entry name" value="MAJOR FACILITATOR SUPERFAMILY"/>
    <property type="match status" value="1"/>
</dbReference>
<name>A0A8H4T970_9HYPO</name>
<feature type="transmembrane region" description="Helical" evidence="7">
    <location>
        <begin position="158"/>
        <end position="180"/>
    </location>
</feature>
<comment type="caution">
    <text evidence="9">The sequence shown here is derived from an EMBL/GenBank/DDBJ whole genome shotgun (WGS) entry which is preliminary data.</text>
</comment>
<reference evidence="9" key="1">
    <citation type="journal article" date="2020" name="BMC Genomics">
        <title>Correction to: Identification and distribution of gene clusters required for synthesis of sphingolipid metabolism inhibitors in diverse species of the filamentous fungus Fusarium.</title>
        <authorList>
            <person name="Kim H.S."/>
            <person name="Lohmar J.M."/>
            <person name="Busman M."/>
            <person name="Brown D.W."/>
            <person name="Naumann T.A."/>
            <person name="Divon H.H."/>
            <person name="Lysoe E."/>
            <person name="Uhlig S."/>
            <person name="Proctor R.H."/>
        </authorList>
    </citation>
    <scope>NUCLEOTIDE SEQUENCE</scope>
    <source>
        <strain evidence="9">NRRL 45417</strain>
    </source>
</reference>
<evidence type="ECO:0000256" key="7">
    <source>
        <dbReference type="SAM" id="Phobius"/>
    </source>
</evidence>
<evidence type="ECO:0000256" key="3">
    <source>
        <dbReference type="ARBA" id="ARBA00022989"/>
    </source>
</evidence>
<dbReference type="EMBL" id="JABFAI010000134">
    <property type="protein sequence ID" value="KAF4953707.1"/>
    <property type="molecule type" value="Genomic_DNA"/>
</dbReference>
<dbReference type="GO" id="GO:0005886">
    <property type="term" value="C:plasma membrane"/>
    <property type="evidence" value="ECO:0007669"/>
    <property type="project" value="TreeGrafter"/>
</dbReference>
<keyword evidence="10" id="KW-1185">Reference proteome</keyword>
<feature type="transmembrane region" description="Helical" evidence="7">
    <location>
        <begin position="62"/>
        <end position="85"/>
    </location>
</feature>
<evidence type="ECO:0000256" key="2">
    <source>
        <dbReference type="ARBA" id="ARBA00022692"/>
    </source>
</evidence>
<feature type="transmembrane region" description="Helical" evidence="7">
    <location>
        <begin position="321"/>
        <end position="343"/>
    </location>
</feature>
<feature type="transmembrane region" description="Helical" evidence="7">
    <location>
        <begin position="501"/>
        <end position="520"/>
    </location>
</feature>
<dbReference type="InterPro" id="IPR036259">
    <property type="entry name" value="MFS_trans_sf"/>
</dbReference>
<evidence type="ECO:0000259" key="8">
    <source>
        <dbReference type="PROSITE" id="PS50850"/>
    </source>
</evidence>
<organism evidence="9 10">
    <name type="scientific">Fusarium gaditjirri</name>
    <dbReference type="NCBI Taxonomy" id="282569"/>
    <lineage>
        <taxon>Eukaryota</taxon>
        <taxon>Fungi</taxon>
        <taxon>Dikarya</taxon>
        <taxon>Ascomycota</taxon>
        <taxon>Pezizomycotina</taxon>
        <taxon>Sordariomycetes</taxon>
        <taxon>Hypocreomycetidae</taxon>
        <taxon>Hypocreales</taxon>
        <taxon>Nectriaceae</taxon>
        <taxon>Fusarium</taxon>
        <taxon>Fusarium nisikadoi species complex</taxon>
    </lineage>
</organism>
<dbReference type="OrthoDB" id="5215911at2759"/>
<dbReference type="PANTHER" id="PTHR23502:SF30">
    <property type="entry name" value="TRANSPORTER, PUTATIVE (AFU_ORTHOLOGUE AFUA_8G04702)-RELATED"/>
    <property type="match status" value="1"/>
</dbReference>
<feature type="transmembrane region" description="Helical" evidence="7">
    <location>
        <begin position="407"/>
        <end position="426"/>
    </location>
</feature>
<sequence>MGSDEAAPQPMSDFVPGTVLLVDFDGTLDTRHAQGHRDIVLVPAPSEDPDDPLNWSKWRKTLLMATICVYCLAVGIASAAIYSVLVPISAATGLTVADLNSGTGYMFLTFGWGCLIWQPLAQKFGKRPVYLLSLLGTTGIMIWAPHATTNGQWIANKVLQGTFGAPIESLCEISVSDVYFAHERGTYIGYYALFLSGSNFIAPVISGFINDGQGWEWVLHWCAIFNGAAFVICLFFMEETKYNRKATPLHLNDTVDINKATESPSDGKKELESQTTSNVDVTNGSVLPSSKTFLDKLKIFRSEHIQDSVPLKGMLLRPFQYFSLPIVVFCGFMYGAVVCYFNVLNGTASIILSAAPYTFKPSIVGLCYIATVIGVFIGSYFSGPLGDKLVLYLTRRNNGIREPEYRLWLYGVLLLVVPGGLLLWGVGAAHHVHWSGLLFALGMLGASIAAGCQLPVSYVIDCYTELGSDAIVTIILIRNTMSFAIGYGVTPWVTGMGYQNAFLVAAFVAMAQFSLAFVFIKYGKQLRRYSTASYFKYLEQVKNDGLIH</sequence>
<feature type="transmembrane region" description="Helical" evidence="7">
    <location>
        <begin position="217"/>
        <end position="237"/>
    </location>
</feature>
<evidence type="ECO:0000313" key="9">
    <source>
        <dbReference type="EMBL" id="KAF4953707.1"/>
    </source>
</evidence>
<feature type="compositionally biased region" description="Polar residues" evidence="6">
    <location>
        <begin position="273"/>
        <end position="283"/>
    </location>
</feature>
<dbReference type="InterPro" id="IPR011701">
    <property type="entry name" value="MFS"/>
</dbReference>
<evidence type="ECO:0000256" key="1">
    <source>
        <dbReference type="ARBA" id="ARBA00004141"/>
    </source>
</evidence>
<feature type="transmembrane region" description="Helical" evidence="7">
    <location>
        <begin position="363"/>
        <end position="386"/>
    </location>
</feature>
<comment type="subcellular location">
    <subcellularLocation>
        <location evidence="1">Membrane</location>
        <topology evidence="1">Multi-pass membrane protein</topology>
    </subcellularLocation>
</comment>
<dbReference type="InterPro" id="IPR020846">
    <property type="entry name" value="MFS_dom"/>
</dbReference>
<feature type="transmembrane region" description="Helical" evidence="7">
    <location>
        <begin position="187"/>
        <end position="205"/>
    </location>
</feature>
<dbReference type="Pfam" id="PF07690">
    <property type="entry name" value="MFS_1"/>
    <property type="match status" value="1"/>
</dbReference>
<dbReference type="PROSITE" id="PS50850">
    <property type="entry name" value="MFS"/>
    <property type="match status" value="1"/>
</dbReference>
<keyword evidence="4 7" id="KW-0472">Membrane</keyword>
<dbReference type="Gene3D" id="1.20.1250.20">
    <property type="entry name" value="MFS general substrate transporter like domains"/>
    <property type="match status" value="1"/>
</dbReference>
<keyword evidence="2 7" id="KW-0812">Transmembrane</keyword>
<proteinExistence type="predicted"/>
<feature type="region of interest" description="Disordered" evidence="6">
    <location>
        <begin position="261"/>
        <end position="283"/>
    </location>
</feature>
<dbReference type="Proteomes" id="UP000604273">
    <property type="component" value="Unassembled WGS sequence"/>
</dbReference>
<feature type="domain" description="Major facilitator superfamily (MFS) profile" evidence="8">
    <location>
        <begin position="63"/>
        <end position="524"/>
    </location>
</feature>